<evidence type="ECO:0000256" key="4">
    <source>
        <dbReference type="ARBA" id="ARBA00022801"/>
    </source>
</evidence>
<dbReference type="InterPro" id="IPR006026">
    <property type="entry name" value="Peptidase_Metallo"/>
</dbReference>
<dbReference type="AlphaFoldDB" id="A0A7G7WYR7"/>
<evidence type="ECO:0000256" key="6">
    <source>
        <dbReference type="ARBA" id="ARBA00023049"/>
    </source>
</evidence>
<evidence type="ECO:0000256" key="2">
    <source>
        <dbReference type="ARBA" id="ARBA00022670"/>
    </source>
</evidence>
<keyword evidence="3 8" id="KW-0479">Metal-binding</keyword>
<evidence type="ECO:0000256" key="1">
    <source>
        <dbReference type="ARBA" id="ARBA00002657"/>
    </source>
</evidence>
<dbReference type="InterPro" id="IPR003582">
    <property type="entry name" value="ShKT_dom"/>
</dbReference>
<dbReference type="PRINTS" id="PR00480">
    <property type="entry name" value="ASTACIN"/>
</dbReference>
<organism evidence="12">
    <name type="scientific">Ceriantheomorphe brasiliensis</name>
    <dbReference type="NCBI Taxonomy" id="1048506"/>
    <lineage>
        <taxon>Eukaryota</taxon>
        <taxon>Metazoa</taxon>
        <taxon>Cnidaria</taxon>
        <taxon>Anthozoa</taxon>
        <taxon>Ceriantharia</taxon>
        <taxon>Spirularia</taxon>
        <taxon>Cerianthidae</taxon>
        <taxon>Ceriantheomorphe</taxon>
    </lineage>
</organism>
<evidence type="ECO:0000256" key="7">
    <source>
        <dbReference type="PROSITE-ProRule" id="PRU01005"/>
    </source>
</evidence>
<keyword evidence="4 8" id="KW-0378">Hydrolase</keyword>
<evidence type="ECO:0000256" key="8">
    <source>
        <dbReference type="PROSITE-ProRule" id="PRU01211"/>
    </source>
</evidence>
<evidence type="ECO:0000259" key="10">
    <source>
        <dbReference type="PROSITE" id="PS51670"/>
    </source>
</evidence>
<feature type="binding site" evidence="8">
    <location>
        <position position="216"/>
    </location>
    <ligand>
        <name>Zn(2+)</name>
        <dbReference type="ChEBI" id="CHEBI:29105"/>
        <note>catalytic</note>
    </ligand>
</feature>
<dbReference type="EMBL" id="MT747472">
    <property type="protein sequence ID" value="QNH72406.1"/>
    <property type="molecule type" value="mRNA"/>
</dbReference>
<comment type="cofactor">
    <cofactor evidence="8 9">
        <name>Zn(2+)</name>
        <dbReference type="ChEBI" id="CHEBI:29105"/>
    </cofactor>
    <text evidence="8 9">Binds 1 zinc ion per subunit.</text>
</comment>
<dbReference type="PANTHER" id="PTHR10127">
    <property type="entry name" value="DISCOIDIN, CUB, EGF, LAMININ , AND ZINC METALLOPROTEASE DOMAIN CONTAINING"/>
    <property type="match status" value="1"/>
</dbReference>
<feature type="domain" description="Peptidase M12A" evidence="11">
    <location>
        <begin position="111"/>
        <end position="301"/>
    </location>
</feature>
<reference evidence="12" key="2">
    <citation type="submission" date="2020-07" db="EMBL/GenBank/DDBJ databases">
        <authorList>
            <person name="Klompen A.L."/>
            <person name="Macrander J."/>
            <person name="Reitzel A.M."/>
            <person name="Stampar S.N."/>
        </authorList>
    </citation>
    <scope>NUCLEOTIDE SEQUENCE</scope>
</reference>
<name>A0A7G7WYR7_9CNID</name>
<dbReference type="Gene3D" id="3.40.390.10">
    <property type="entry name" value="Collagenase (Catalytic Domain)"/>
    <property type="match status" value="1"/>
</dbReference>
<evidence type="ECO:0000313" key="12">
    <source>
        <dbReference type="EMBL" id="QNH72406.1"/>
    </source>
</evidence>
<comment type="caution">
    <text evidence="7">Lacks conserved residue(s) required for the propagation of feature annotation.</text>
</comment>
<keyword evidence="6 8" id="KW-0482">Metalloprotease</keyword>
<keyword evidence="5 8" id="KW-0862">Zinc</keyword>
<dbReference type="EC" id="3.4.24.-" evidence="9"/>
<dbReference type="PROSITE" id="PS51670">
    <property type="entry name" value="SHKT"/>
    <property type="match status" value="1"/>
</dbReference>
<dbReference type="SMART" id="SM00235">
    <property type="entry name" value="ZnMc"/>
    <property type="match status" value="1"/>
</dbReference>
<feature type="active site" evidence="8">
    <location>
        <position position="207"/>
    </location>
</feature>
<dbReference type="GO" id="GO:0006508">
    <property type="term" value="P:proteolysis"/>
    <property type="evidence" value="ECO:0007669"/>
    <property type="project" value="UniProtKB-KW"/>
</dbReference>
<dbReference type="SUPFAM" id="SSF55486">
    <property type="entry name" value="Metalloproteases ('zincins'), catalytic domain"/>
    <property type="match status" value="1"/>
</dbReference>
<dbReference type="PANTHER" id="PTHR10127:SF780">
    <property type="entry name" value="METALLOENDOPEPTIDASE"/>
    <property type="match status" value="1"/>
</dbReference>
<sequence length="473" mass="54581">MMGSKVSVMFIAITISVMFCEGSKIKAGTHTEKKQLKKTYNVNSSSSPPSFIEQEEYIPDVDSLPKDSHPDKVRFEGDIILEKTKDARLWRTLRLPGYQDLISNSNQANVRAVVSGPISPLWPDAVVPFYIDQSRIGDIDKITLAVQKMEKNTCIKFPRLYENKLGMNYVQIVKGTWASSYLGIRQQKLPQEVELHDGFMVGNLLHEFMHVLGFLHEHSRPDRGKYIIIDQSVKYAHNFKRLDHRNYEWQSMGIPYDYKSITHYSTKHMTPRDTRARDDMGQRDGLTRKDICQLNRMYRCHKKLDKMGISCDCLDSYTKTTCNWLKARGHCSQKTKYLHWKCPKTCGGCCQSKCKIPFHKVGCFSAKGMDDSSLYWNNTVFFDNIGVCNQKRMEKLQENLCICAKTAKEQGNKYFSLTQSGKCTSSWEYDYESGESKNCRNTKCEKVQYSNVKCSIGEPGSIFLYKLKEQFVY</sequence>
<evidence type="ECO:0000256" key="5">
    <source>
        <dbReference type="ARBA" id="ARBA00022833"/>
    </source>
</evidence>
<evidence type="ECO:0000256" key="3">
    <source>
        <dbReference type="ARBA" id="ARBA00022723"/>
    </source>
</evidence>
<keyword evidence="9" id="KW-0732">Signal</keyword>
<dbReference type="InterPro" id="IPR001506">
    <property type="entry name" value="Peptidase_M12A"/>
</dbReference>
<comment type="function">
    <text evidence="1">Metalloprotease.</text>
</comment>
<accession>A0A7G7WYR7</accession>
<dbReference type="GO" id="GO:0004222">
    <property type="term" value="F:metalloendopeptidase activity"/>
    <property type="evidence" value="ECO:0007669"/>
    <property type="project" value="UniProtKB-UniRule"/>
</dbReference>
<dbReference type="GO" id="GO:0008270">
    <property type="term" value="F:zinc ion binding"/>
    <property type="evidence" value="ECO:0007669"/>
    <property type="project" value="UniProtKB-UniRule"/>
</dbReference>
<proteinExistence type="evidence at transcript level"/>
<dbReference type="Pfam" id="PF01400">
    <property type="entry name" value="Astacin"/>
    <property type="match status" value="1"/>
</dbReference>
<feature type="binding site" evidence="8">
    <location>
        <position position="210"/>
    </location>
    <ligand>
        <name>Zn(2+)</name>
        <dbReference type="ChEBI" id="CHEBI:29105"/>
        <note>catalytic</note>
    </ligand>
</feature>
<feature type="domain" description="ShKT" evidence="10">
    <location>
        <begin position="313"/>
        <end position="349"/>
    </location>
</feature>
<evidence type="ECO:0000256" key="9">
    <source>
        <dbReference type="RuleBase" id="RU361183"/>
    </source>
</evidence>
<dbReference type="InterPro" id="IPR024079">
    <property type="entry name" value="MetalloPept_cat_dom_sf"/>
</dbReference>
<dbReference type="PROSITE" id="PS51864">
    <property type="entry name" value="ASTACIN"/>
    <property type="match status" value="1"/>
</dbReference>
<keyword evidence="2 8" id="KW-0645">Protease</keyword>
<evidence type="ECO:0000259" key="11">
    <source>
        <dbReference type="PROSITE" id="PS51864"/>
    </source>
</evidence>
<feature type="chain" id="PRO_5029036074" description="Metalloendopeptidase" evidence="9">
    <location>
        <begin position="23"/>
        <end position="473"/>
    </location>
</feature>
<feature type="binding site" evidence="8">
    <location>
        <position position="206"/>
    </location>
    <ligand>
        <name>Zn(2+)</name>
        <dbReference type="ChEBI" id="CHEBI:29105"/>
        <note>catalytic</note>
    </ligand>
</feature>
<reference evidence="12" key="1">
    <citation type="journal article" date="2020" name="Mar. Drugs">
        <title>Transcriptomic Analysis of Four Cerianthid (Cnidaria, Ceriantharia) Venoms.</title>
        <authorList>
            <person name="Klompen A.M.L."/>
            <person name="Macrander J."/>
            <person name="Reitzel A.M."/>
            <person name="Stampar S.N."/>
        </authorList>
    </citation>
    <scope>NUCLEOTIDE SEQUENCE</scope>
</reference>
<feature type="signal peptide" evidence="9">
    <location>
        <begin position="1"/>
        <end position="22"/>
    </location>
</feature>
<protein>
    <recommendedName>
        <fullName evidence="9">Metalloendopeptidase</fullName>
        <ecNumber evidence="9">3.4.24.-</ecNumber>
    </recommendedName>
</protein>